<evidence type="ECO:0000256" key="4">
    <source>
        <dbReference type="ARBA" id="ARBA00022679"/>
    </source>
</evidence>
<dbReference type="PANTHER" id="PTHR11727">
    <property type="entry name" value="DIMETHYLADENOSINE TRANSFERASE"/>
    <property type="match status" value="1"/>
</dbReference>
<dbReference type="GO" id="GO:0052908">
    <property type="term" value="F:16S rRNA (adenine(1518)-N(6)/adenine(1519)-N(6))-dimethyltransferase activity"/>
    <property type="evidence" value="ECO:0007669"/>
    <property type="project" value="UniProtKB-EC"/>
</dbReference>
<reference evidence="10 11" key="1">
    <citation type="submission" date="2021-10" db="EMBL/GenBank/DDBJ databases">
        <title>Lutispora strain m25 sp. nov., a thermophilic, non-spore-forming bacterium isolated from a lab-scale methanogenic bioreactor digesting anaerobic sludge.</title>
        <authorList>
            <person name="El Houari A."/>
            <person name="Mcdonald J."/>
        </authorList>
    </citation>
    <scope>NUCLEOTIDE SEQUENCE [LARGE SCALE GENOMIC DNA]</scope>
    <source>
        <strain evidence="11">m25</strain>
    </source>
</reference>
<keyword evidence="5 7" id="KW-0949">S-adenosyl-L-methionine</keyword>
<evidence type="ECO:0000256" key="7">
    <source>
        <dbReference type="HAMAP-Rule" id="MF_00607"/>
    </source>
</evidence>
<evidence type="ECO:0000313" key="11">
    <source>
        <dbReference type="Proteomes" id="UP001651880"/>
    </source>
</evidence>
<dbReference type="NCBIfam" id="TIGR00755">
    <property type="entry name" value="ksgA"/>
    <property type="match status" value="1"/>
</dbReference>
<gene>
    <name evidence="7 10" type="primary">rsmA</name>
    <name evidence="7" type="synonym">ksgA</name>
    <name evidence="10" type="ORF">LJD61_05360</name>
</gene>
<feature type="domain" description="Ribosomal RNA adenine methylase transferase N-terminal" evidence="9">
    <location>
        <begin position="35"/>
        <end position="210"/>
    </location>
</feature>
<dbReference type="SUPFAM" id="SSF53335">
    <property type="entry name" value="S-adenosyl-L-methionine-dependent methyltransferases"/>
    <property type="match status" value="1"/>
</dbReference>
<comment type="caution">
    <text evidence="10">The sequence shown here is derived from an EMBL/GenBank/DDBJ whole genome shotgun (WGS) entry which is preliminary data.</text>
</comment>
<dbReference type="EC" id="2.1.1.182" evidence="7"/>
<proteinExistence type="inferred from homology"/>
<evidence type="ECO:0000256" key="6">
    <source>
        <dbReference type="ARBA" id="ARBA00022884"/>
    </source>
</evidence>
<dbReference type="Gene3D" id="1.10.8.100">
    <property type="entry name" value="Ribosomal RNA adenine dimethylase-like, domain 2"/>
    <property type="match status" value="1"/>
</dbReference>
<keyword evidence="1 7" id="KW-0963">Cytoplasm</keyword>
<feature type="binding site" evidence="7 8">
    <location>
        <position position="30"/>
    </location>
    <ligand>
        <name>S-adenosyl-L-methionine</name>
        <dbReference type="ChEBI" id="CHEBI:59789"/>
    </ligand>
</feature>
<evidence type="ECO:0000256" key="1">
    <source>
        <dbReference type="ARBA" id="ARBA00022490"/>
    </source>
</evidence>
<dbReference type="Gene3D" id="3.40.50.150">
    <property type="entry name" value="Vaccinia Virus protein VP39"/>
    <property type="match status" value="1"/>
</dbReference>
<dbReference type="SMART" id="SM00650">
    <property type="entry name" value="rADc"/>
    <property type="match status" value="1"/>
</dbReference>
<comment type="similarity">
    <text evidence="7">Belongs to the class I-like SAM-binding methyltransferase superfamily. rRNA adenine N(6)-methyltransferase family. RsmA subfamily.</text>
</comment>
<evidence type="ECO:0000256" key="2">
    <source>
        <dbReference type="ARBA" id="ARBA00022552"/>
    </source>
</evidence>
<keyword evidence="2 7" id="KW-0698">rRNA processing</keyword>
<feature type="binding site" evidence="7 8">
    <location>
        <position position="55"/>
    </location>
    <ligand>
        <name>S-adenosyl-L-methionine</name>
        <dbReference type="ChEBI" id="CHEBI:59789"/>
    </ligand>
</feature>
<comment type="subcellular location">
    <subcellularLocation>
        <location evidence="7">Cytoplasm</location>
    </subcellularLocation>
</comment>
<protein>
    <recommendedName>
        <fullName evidence="7">Ribosomal RNA small subunit methyltransferase A</fullName>
        <ecNumber evidence="7">2.1.1.182</ecNumber>
    </recommendedName>
    <alternativeName>
        <fullName evidence="7">16S rRNA (adenine(1518)-N(6)/adenine(1519)-N(6))-dimethyltransferase</fullName>
    </alternativeName>
    <alternativeName>
        <fullName evidence="7">16S rRNA dimethyladenosine transferase</fullName>
    </alternativeName>
    <alternativeName>
        <fullName evidence="7">16S rRNA dimethylase</fullName>
    </alternativeName>
    <alternativeName>
        <fullName evidence="7">S-adenosylmethionine-6-N', N'-adenosyl(rRNA) dimethyltransferase</fullName>
    </alternativeName>
</protein>
<accession>A0ABT1NCI1</accession>
<keyword evidence="6 7" id="KW-0694">RNA-binding</keyword>
<name>A0ABT1NCI1_9FIRM</name>
<dbReference type="RefSeq" id="WP_255226495.1">
    <property type="nucleotide sequence ID" value="NZ_JAJEKE010000003.1"/>
</dbReference>
<feature type="binding site" evidence="7 8">
    <location>
        <position position="76"/>
    </location>
    <ligand>
        <name>S-adenosyl-L-methionine</name>
        <dbReference type="ChEBI" id="CHEBI:59789"/>
    </ligand>
</feature>
<dbReference type="HAMAP" id="MF_00607">
    <property type="entry name" value="16SrRNA_methyltr_A"/>
    <property type="match status" value="1"/>
</dbReference>
<comment type="function">
    <text evidence="7">Specifically dimethylates two adjacent adenosines (A1518 and A1519) in the loop of a conserved hairpin near the 3'-end of 16S rRNA in the 30S particle. May play a critical role in biogenesis of 30S subunits.</text>
</comment>
<comment type="catalytic activity">
    <reaction evidence="7">
        <text>adenosine(1518)/adenosine(1519) in 16S rRNA + 4 S-adenosyl-L-methionine = N(6)-dimethyladenosine(1518)/N(6)-dimethyladenosine(1519) in 16S rRNA + 4 S-adenosyl-L-homocysteine + 4 H(+)</text>
        <dbReference type="Rhea" id="RHEA:19609"/>
        <dbReference type="Rhea" id="RHEA-COMP:10232"/>
        <dbReference type="Rhea" id="RHEA-COMP:10233"/>
        <dbReference type="ChEBI" id="CHEBI:15378"/>
        <dbReference type="ChEBI" id="CHEBI:57856"/>
        <dbReference type="ChEBI" id="CHEBI:59789"/>
        <dbReference type="ChEBI" id="CHEBI:74411"/>
        <dbReference type="ChEBI" id="CHEBI:74493"/>
        <dbReference type="EC" id="2.1.1.182"/>
    </reaction>
</comment>
<dbReference type="InterPro" id="IPR020598">
    <property type="entry name" value="rRNA_Ade_methylase_Trfase_N"/>
</dbReference>
<feature type="binding site" evidence="7 8">
    <location>
        <position position="125"/>
    </location>
    <ligand>
        <name>S-adenosyl-L-methionine</name>
        <dbReference type="ChEBI" id="CHEBI:59789"/>
    </ligand>
</feature>
<keyword evidence="3 7" id="KW-0489">Methyltransferase</keyword>
<dbReference type="InterPro" id="IPR020596">
    <property type="entry name" value="rRNA_Ade_Mease_Trfase_CS"/>
</dbReference>
<dbReference type="Proteomes" id="UP001651880">
    <property type="component" value="Unassembled WGS sequence"/>
</dbReference>
<dbReference type="InterPro" id="IPR029063">
    <property type="entry name" value="SAM-dependent_MTases_sf"/>
</dbReference>
<evidence type="ECO:0000256" key="5">
    <source>
        <dbReference type="ARBA" id="ARBA00022691"/>
    </source>
</evidence>
<evidence type="ECO:0000256" key="3">
    <source>
        <dbReference type="ARBA" id="ARBA00022603"/>
    </source>
</evidence>
<evidence type="ECO:0000313" key="10">
    <source>
        <dbReference type="EMBL" id="MCQ1528973.1"/>
    </source>
</evidence>
<evidence type="ECO:0000259" key="9">
    <source>
        <dbReference type="SMART" id="SM00650"/>
    </source>
</evidence>
<dbReference type="PANTHER" id="PTHR11727:SF7">
    <property type="entry name" value="DIMETHYLADENOSINE TRANSFERASE-RELATED"/>
    <property type="match status" value="1"/>
</dbReference>
<feature type="binding site" evidence="7 8">
    <location>
        <position position="101"/>
    </location>
    <ligand>
        <name>S-adenosyl-L-methionine</name>
        <dbReference type="ChEBI" id="CHEBI:59789"/>
    </ligand>
</feature>
<organism evidence="10 11">
    <name type="scientific">Lutispora saccharofermentans</name>
    <dbReference type="NCBI Taxonomy" id="3024236"/>
    <lineage>
        <taxon>Bacteria</taxon>
        <taxon>Bacillati</taxon>
        <taxon>Bacillota</taxon>
        <taxon>Clostridia</taxon>
        <taxon>Lutisporales</taxon>
        <taxon>Lutisporaceae</taxon>
        <taxon>Lutispora</taxon>
    </lineage>
</organism>
<dbReference type="InterPro" id="IPR001737">
    <property type="entry name" value="KsgA/Erm"/>
</dbReference>
<keyword evidence="11" id="KW-1185">Reference proteome</keyword>
<dbReference type="Pfam" id="PF00398">
    <property type="entry name" value="RrnaAD"/>
    <property type="match status" value="1"/>
</dbReference>
<evidence type="ECO:0000256" key="8">
    <source>
        <dbReference type="PROSITE-ProRule" id="PRU01026"/>
    </source>
</evidence>
<feature type="binding site" evidence="7 8">
    <location>
        <position position="28"/>
    </location>
    <ligand>
        <name>S-adenosyl-L-methionine</name>
        <dbReference type="ChEBI" id="CHEBI:59789"/>
    </ligand>
</feature>
<dbReference type="InterPro" id="IPR011530">
    <property type="entry name" value="rRNA_adenine_dimethylase"/>
</dbReference>
<dbReference type="InterPro" id="IPR023165">
    <property type="entry name" value="rRNA_Ade_diMease-like_C"/>
</dbReference>
<sequence>MRDYTLADATRDAMKKFDIRASKKYGQNFLIDPGVLGKILEVSAIDKDSMVLEIGPGLGTMTKQLCERAGKVLAIEIDKDLIKALSINMSGYDNFKLINDDVLRLDLKSLLKENFGDIKARVVANLPYYITSPIIMKLLEEGLNLSSITIMVQKEVAQRIAAAPGGKDYGVLSLSVQYYAIPEIAAIVPAEAFMPMPGVDSAVVNLKIRQEAPVALEDEALFFRVIKAAFAQRRKTLLNALYGSGLNLEKSWIEELLKSCDIDAKRRGETLSMNEFAALSNKIWLFLKK</sequence>
<dbReference type="PROSITE" id="PS01131">
    <property type="entry name" value="RRNA_A_DIMETH"/>
    <property type="match status" value="1"/>
</dbReference>
<dbReference type="EMBL" id="JAJEKE010000003">
    <property type="protein sequence ID" value="MCQ1528973.1"/>
    <property type="molecule type" value="Genomic_DNA"/>
</dbReference>
<dbReference type="PROSITE" id="PS51689">
    <property type="entry name" value="SAM_RNA_A_N6_MT"/>
    <property type="match status" value="1"/>
</dbReference>
<keyword evidence="4 7" id="KW-0808">Transferase</keyword>